<accession>A0A158I2A2</accession>
<reference evidence="1 2" key="1">
    <citation type="submission" date="2016-01" db="EMBL/GenBank/DDBJ databases">
        <authorList>
            <person name="Oliw E.H."/>
        </authorList>
    </citation>
    <scope>NUCLEOTIDE SEQUENCE [LARGE SCALE GENOMIC DNA]</scope>
    <source>
        <strain evidence="1">LMG 27134</strain>
    </source>
</reference>
<dbReference type="GO" id="GO:0006355">
    <property type="term" value="P:regulation of DNA-templated transcription"/>
    <property type="evidence" value="ECO:0007669"/>
    <property type="project" value="TreeGrafter"/>
</dbReference>
<dbReference type="Proteomes" id="UP000054683">
    <property type="component" value="Unassembled WGS sequence"/>
</dbReference>
<organism evidence="1 2">
    <name type="scientific">Caballeronia udeis</name>
    <dbReference type="NCBI Taxonomy" id="1232866"/>
    <lineage>
        <taxon>Bacteria</taxon>
        <taxon>Pseudomonadati</taxon>
        <taxon>Pseudomonadota</taxon>
        <taxon>Betaproteobacteria</taxon>
        <taxon>Burkholderiales</taxon>
        <taxon>Burkholderiaceae</taxon>
        <taxon>Caballeronia</taxon>
    </lineage>
</organism>
<evidence type="ECO:0000313" key="2">
    <source>
        <dbReference type="Proteomes" id="UP000054683"/>
    </source>
</evidence>
<dbReference type="AlphaFoldDB" id="A0A158I2A2"/>
<dbReference type="Gene3D" id="3.40.50.880">
    <property type="match status" value="1"/>
</dbReference>
<dbReference type="SUPFAM" id="SSF52317">
    <property type="entry name" value="Class I glutamine amidotransferase-like"/>
    <property type="match status" value="1"/>
</dbReference>
<dbReference type="EMBL" id="FCOK02000038">
    <property type="protein sequence ID" value="SAL50241.1"/>
    <property type="molecule type" value="Genomic_DNA"/>
</dbReference>
<dbReference type="OrthoDB" id="3210279at2"/>
<proteinExistence type="predicted"/>
<dbReference type="PANTHER" id="PTHR43130:SF2">
    <property type="entry name" value="DJ-1_PFPI DOMAIN-CONTAINING PROTEIN"/>
    <property type="match status" value="1"/>
</dbReference>
<dbReference type="InterPro" id="IPR052158">
    <property type="entry name" value="INH-QAR"/>
</dbReference>
<protein>
    <submittedName>
        <fullName evidence="1">DJ-1/PfpI family protein</fullName>
    </submittedName>
</protein>
<name>A0A158I2A2_9BURK</name>
<gene>
    <name evidence="1" type="ORF">AWB69_05083</name>
</gene>
<evidence type="ECO:0000313" key="1">
    <source>
        <dbReference type="EMBL" id="SAL50241.1"/>
    </source>
</evidence>
<sequence>MQIAVLTFDAFNEIDSFVSAALLNRLSGRGWRAYITGATDRVTSKNGVVVEAQKSLEFASEADVVIFGSGMKTDEIAGNHAMLARMNVDPARQLLVGQCSGVLIMSALGLFSGEPICTDRMTEPLLTRQGLCVSDQAFHALGNVATAGGCLASQYIAAWIIGRGLGIEQAAKVIRNAAPVGQQDEYVNRAIATVSPFLTTEAGHKAAQERMRSGRERGYR</sequence>
<dbReference type="InterPro" id="IPR029062">
    <property type="entry name" value="Class_I_gatase-like"/>
</dbReference>
<dbReference type="PANTHER" id="PTHR43130">
    <property type="entry name" value="ARAC-FAMILY TRANSCRIPTIONAL REGULATOR"/>
    <property type="match status" value="1"/>
</dbReference>
<dbReference type="RefSeq" id="WP_062089453.1">
    <property type="nucleotide sequence ID" value="NZ_FCOK02000038.1"/>
</dbReference>